<dbReference type="RefSeq" id="WP_154407265.1">
    <property type="nucleotide sequence ID" value="NZ_JAQXJM010000076.1"/>
</dbReference>
<dbReference type="SMART" id="SM01121">
    <property type="entry name" value="Dak1_2"/>
    <property type="match status" value="1"/>
</dbReference>
<dbReference type="InterPro" id="IPR004007">
    <property type="entry name" value="DhaL_dom"/>
</dbReference>
<reference evidence="2 3" key="1">
    <citation type="submission" date="2019-08" db="EMBL/GenBank/DDBJ databases">
        <title>In-depth cultivation of the pig gut microbiome towards novel bacterial diversity and tailored functional studies.</title>
        <authorList>
            <person name="Wylensek D."/>
            <person name="Hitch T.C.A."/>
            <person name="Clavel T."/>
        </authorList>
    </citation>
    <scope>NUCLEOTIDE SEQUENCE [LARGE SCALE GENOMIC DNA]</scope>
    <source>
        <strain evidence="2 3">WCA-693-APC-5D-A</strain>
    </source>
</reference>
<keyword evidence="3" id="KW-1185">Reference proteome</keyword>
<dbReference type="Pfam" id="PF21645">
    <property type="entry name" value="FakA-like_M"/>
    <property type="match status" value="1"/>
</dbReference>
<dbReference type="InterPro" id="IPR050270">
    <property type="entry name" value="DegV_domain_contain"/>
</dbReference>
<dbReference type="EMBL" id="VUNR01000016">
    <property type="protein sequence ID" value="MSU09099.1"/>
    <property type="molecule type" value="Genomic_DNA"/>
</dbReference>
<accession>A0A6I2UH96</accession>
<dbReference type="InterPro" id="IPR048394">
    <property type="entry name" value="FakA-like_M"/>
</dbReference>
<dbReference type="PROSITE" id="PS51480">
    <property type="entry name" value="DHAL"/>
    <property type="match status" value="1"/>
</dbReference>
<gene>
    <name evidence="2" type="ORF">FYJ84_08895</name>
</gene>
<dbReference type="GeneID" id="96779034"/>
<dbReference type="SUPFAM" id="SSF101473">
    <property type="entry name" value="DhaL-like"/>
    <property type="match status" value="1"/>
</dbReference>
<dbReference type="Pfam" id="PF13684">
    <property type="entry name" value="FakA-like_C"/>
    <property type="match status" value="1"/>
</dbReference>
<dbReference type="InterPro" id="IPR033470">
    <property type="entry name" value="FakA-like_C"/>
</dbReference>
<evidence type="ECO:0000259" key="1">
    <source>
        <dbReference type="PROSITE" id="PS51480"/>
    </source>
</evidence>
<evidence type="ECO:0000313" key="3">
    <source>
        <dbReference type="Proteomes" id="UP000433181"/>
    </source>
</evidence>
<dbReference type="GO" id="GO:0004371">
    <property type="term" value="F:glycerone kinase activity"/>
    <property type="evidence" value="ECO:0007669"/>
    <property type="project" value="InterPro"/>
</dbReference>
<comment type="caution">
    <text evidence="2">The sequence shown here is derived from an EMBL/GenBank/DDBJ whole genome shotgun (WGS) entry which is preliminary data.</text>
</comment>
<dbReference type="Pfam" id="PF02734">
    <property type="entry name" value="Dak2"/>
    <property type="match status" value="1"/>
</dbReference>
<organism evidence="2 3">
    <name type="scientific">Anaerovibrio slackiae</name>
    <dbReference type="NCBI Taxonomy" id="2652309"/>
    <lineage>
        <taxon>Bacteria</taxon>
        <taxon>Bacillati</taxon>
        <taxon>Bacillota</taxon>
        <taxon>Negativicutes</taxon>
        <taxon>Selenomonadales</taxon>
        <taxon>Selenomonadaceae</taxon>
        <taxon>Anaerovibrio</taxon>
    </lineage>
</organism>
<dbReference type="GO" id="GO:0006071">
    <property type="term" value="P:glycerol metabolic process"/>
    <property type="evidence" value="ECO:0007669"/>
    <property type="project" value="InterPro"/>
</dbReference>
<dbReference type="InterPro" id="IPR036117">
    <property type="entry name" value="DhaL_dom_sf"/>
</dbReference>
<dbReference type="Proteomes" id="UP000433181">
    <property type="component" value="Unassembled WGS sequence"/>
</dbReference>
<dbReference type="PANTHER" id="PTHR33434:SF4">
    <property type="entry name" value="PHOSPHATASE PROTEIN"/>
    <property type="match status" value="1"/>
</dbReference>
<dbReference type="SMART" id="SM01120">
    <property type="entry name" value="Dak2"/>
    <property type="match status" value="1"/>
</dbReference>
<evidence type="ECO:0000313" key="2">
    <source>
        <dbReference type="EMBL" id="MSU09099.1"/>
    </source>
</evidence>
<name>A0A6I2UH96_9FIRM</name>
<protein>
    <submittedName>
        <fullName evidence="2">DAK2 domain-containing protein</fullName>
    </submittedName>
</protein>
<dbReference type="Gene3D" id="1.25.40.340">
    <property type="match status" value="1"/>
</dbReference>
<dbReference type="PANTHER" id="PTHR33434">
    <property type="entry name" value="DEGV DOMAIN-CONTAINING PROTEIN DR_1986-RELATED"/>
    <property type="match status" value="1"/>
</dbReference>
<proteinExistence type="predicted"/>
<sequence length="424" mass="46471">MAKDNEVITGTDYKRMIIGAYSEFILEYEGINQVKKNGRFFYCGMPGTDVLRTMGAAVLPLQDSVNESIGGLARRVADAAVLGARGNAGVILSQILRGLAKGLTGKYNASSQEFGKAFQYGILYAQKAVPEQKDRPIIVASKIMAKGAYHAVRDGLSIIEILKAAIKAGEESFSEKIDSGEMIMQVFLNGCLKGLIGEFVSPMLPFSSRAAHQEKLISPLDDMVRPYCVTFMVANPKLSVELIERELQEIGNFVVVERRYRSLFIHLHSEHPGKVLERAVGWGHIGEIHINIMAEPHAMAMVQQSFLMPLALMTVADTPELGQRLQEAGATVILDGSDPSGPSVEEIVNAAHSDIANNYIILTDSEHIRLVVHQARKILGDRVEVVVADGEDEQIQAVRAFFPEDDMLSNVTRMKHAIILAGQE</sequence>
<feature type="domain" description="DhaL" evidence="1">
    <location>
        <begin position="11"/>
        <end position="193"/>
    </location>
</feature>
<dbReference type="AlphaFoldDB" id="A0A6I2UH96"/>